<feature type="transmembrane region" description="Helical" evidence="1">
    <location>
        <begin position="29"/>
        <end position="49"/>
    </location>
</feature>
<evidence type="ECO:0000256" key="1">
    <source>
        <dbReference type="SAM" id="Phobius"/>
    </source>
</evidence>
<keyword evidence="2" id="KW-0614">Plasmid</keyword>
<sequence length="104" mass="11836">MPRRRCFQLLLVNATRPRLHPEEILMKKLVRLLLTIVLAFVVVIGFRWYRYIANTDSPYDEVGITLNSSMPGPLNAWGCAKLKRTFGSALPPYGCAADNGTRWK</sequence>
<keyword evidence="1" id="KW-0812">Transmembrane</keyword>
<keyword evidence="1" id="KW-0472">Membrane</keyword>
<protein>
    <submittedName>
        <fullName evidence="2">Uncharacterized protein</fullName>
    </submittedName>
</protein>
<dbReference type="AlphaFoldDB" id="A0AAN1BKW2"/>
<accession>A0AAN1BKW2</accession>
<geneLocation type="plasmid" evidence="3">
    <name>pretnxc12c</name>
</geneLocation>
<proteinExistence type="predicted"/>
<name>A0AAN1BKW2_RHIET</name>
<reference evidence="2 3" key="1">
    <citation type="submission" date="2017-04" db="EMBL/GenBank/DDBJ databases">
        <title>Complete genome sequences of Rhizobium genomic linages associated to common bean (phaseolus vulgaris).</title>
        <authorList>
            <person name="Santamaria R.I."/>
            <person name="Bustos P."/>
            <person name="Perez-Carrascal O."/>
            <person name="Martinez-Flores I."/>
            <person name="Juarez S."/>
            <person name="Lozano L."/>
            <person name="Miranda F."/>
            <person name="Vinuesa P."/>
            <person name="Martinez-Romero E."/>
            <person name="Cevallos M.A."/>
            <person name="Romero D."/>
            <person name="Davila G."/>
            <person name="Gonzalez V."/>
        </authorList>
    </citation>
    <scope>NUCLEOTIDE SEQUENCE [LARGE SCALE GENOMIC DNA]</scope>
    <source>
        <strain evidence="2 3">NXC12</strain>
        <plasmid evidence="3">pretnxc12c</plasmid>
    </source>
</reference>
<dbReference type="EMBL" id="CP020909">
    <property type="protein sequence ID" value="ARQ12922.1"/>
    <property type="molecule type" value="Genomic_DNA"/>
</dbReference>
<gene>
    <name evidence="2" type="ORF">NXC12_PC00284</name>
</gene>
<organism evidence="2 3">
    <name type="scientific">Rhizobium etli</name>
    <dbReference type="NCBI Taxonomy" id="29449"/>
    <lineage>
        <taxon>Bacteria</taxon>
        <taxon>Pseudomonadati</taxon>
        <taxon>Pseudomonadota</taxon>
        <taxon>Alphaproteobacteria</taxon>
        <taxon>Hyphomicrobiales</taxon>
        <taxon>Rhizobiaceae</taxon>
        <taxon>Rhizobium/Agrobacterium group</taxon>
        <taxon>Rhizobium</taxon>
    </lineage>
</organism>
<evidence type="ECO:0000313" key="3">
    <source>
        <dbReference type="Proteomes" id="UP000194159"/>
    </source>
</evidence>
<evidence type="ECO:0000313" key="2">
    <source>
        <dbReference type="EMBL" id="ARQ12922.1"/>
    </source>
</evidence>
<keyword evidence="1" id="KW-1133">Transmembrane helix</keyword>
<dbReference type="Proteomes" id="UP000194159">
    <property type="component" value="Plasmid pRetNXC12c"/>
</dbReference>